<evidence type="ECO:0000256" key="2">
    <source>
        <dbReference type="ARBA" id="ARBA00022723"/>
    </source>
</evidence>
<dbReference type="GO" id="GO:0000287">
    <property type="term" value="F:magnesium ion binding"/>
    <property type="evidence" value="ECO:0007669"/>
    <property type="project" value="TreeGrafter"/>
</dbReference>
<dbReference type="OrthoDB" id="4322898at2"/>
<keyword evidence="3 5" id="KW-0460">Magnesium</keyword>
<proteinExistence type="predicted"/>
<sequence>MPPVRSWLYVPGDRPDRFDTAVHSGADAVVIDLEDAVTADRKPFAREATAAFLMRHNPSNVLVRINALDMGGRDDLAALARSRPAGIRVAKAEQPGQIEEVAAAAPEVPVWPVIESALGVEHALTLATCHRQVAGLLIGNVDLATDLRITDPEVIRAVGLRVLVAAAAAGLPRPPMSVYPDLRDLTGLAQDCIRGLAQGYWGRSVIHPSQIPVVNGIFIPDQTALRHAQAIVAQANAHGTGAQVDSTGVFVDGAVVRHARSVVDAAATELDAGRRDQPQ</sequence>
<organism evidence="7 8">
    <name type="scientific">Nocardia colli</name>
    <dbReference type="NCBI Taxonomy" id="2545717"/>
    <lineage>
        <taxon>Bacteria</taxon>
        <taxon>Bacillati</taxon>
        <taxon>Actinomycetota</taxon>
        <taxon>Actinomycetes</taxon>
        <taxon>Mycobacteriales</taxon>
        <taxon>Nocardiaceae</taxon>
        <taxon>Nocardia</taxon>
    </lineage>
</organism>
<dbReference type="Proteomes" id="UP000323876">
    <property type="component" value="Unassembled WGS sequence"/>
</dbReference>
<reference evidence="7 8" key="1">
    <citation type="submission" date="2019-09" db="EMBL/GenBank/DDBJ databases">
        <authorList>
            <person name="Wang X."/>
        </authorList>
    </citation>
    <scope>NUCLEOTIDE SEQUENCE [LARGE SCALE GENOMIC DNA]</scope>
    <source>
        <strain evidence="7 8">CICC 11023</strain>
    </source>
</reference>
<keyword evidence="2 5" id="KW-0479">Metal-binding</keyword>
<dbReference type="InterPro" id="IPR005000">
    <property type="entry name" value="Aldolase/citrate-lyase_domain"/>
</dbReference>
<dbReference type="PIRSF" id="PIRSF015582">
    <property type="entry name" value="Cit_lyase_B"/>
    <property type="match status" value="1"/>
</dbReference>
<feature type="binding site" evidence="5">
    <location>
        <position position="115"/>
    </location>
    <ligand>
        <name>Mg(2+)</name>
        <dbReference type="ChEBI" id="CHEBI:18420"/>
    </ligand>
</feature>
<dbReference type="Pfam" id="PF03328">
    <property type="entry name" value="HpcH_HpaI"/>
    <property type="match status" value="1"/>
</dbReference>
<keyword evidence="7" id="KW-0456">Lyase</keyword>
<dbReference type="AlphaFoldDB" id="A0A5N0DYL0"/>
<dbReference type="GO" id="GO:0006107">
    <property type="term" value="P:oxaloacetate metabolic process"/>
    <property type="evidence" value="ECO:0007669"/>
    <property type="project" value="TreeGrafter"/>
</dbReference>
<feature type="binding site" evidence="4">
    <location>
        <position position="64"/>
    </location>
    <ligand>
        <name>substrate</name>
    </ligand>
</feature>
<evidence type="ECO:0000259" key="6">
    <source>
        <dbReference type="Pfam" id="PF03328"/>
    </source>
</evidence>
<dbReference type="Gene3D" id="3.20.20.60">
    <property type="entry name" value="Phosphoenolpyruvate-binding domains"/>
    <property type="match status" value="1"/>
</dbReference>
<evidence type="ECO:0000256" key="3">
    <source>
        <dbReference type="ARBA" id="ARBA00022842"/>
    </source>
</evidence>
<feature type="binding site" evidence="5">
    <location>
        <position position="142"/>
    </location>
    <ligand>
        <name>Mg(2+)</name>
        <dbReference type="ChEBI" id="CHEBI:18420"/>
    </ligand>
</feature>
<gene>
    <name evidence="7" type="ORF">F3087_40655</name>
</gene>
<feature type="binding site" evidence="4">
    <location>
        <position position="115"/>
    </location>
    <ligand>
        <name>substrate</name>
    </ligand>
</feature>
<protein>
    <submittedName>
        <fullName evidence="7">CoA ester lyase</fullName>
    </submittedName>
</protein>
<evidence type="ECO:0000313" key="8">
    <source>
        <dbReference type="Proteomes" id="UP000323876"/>
    </source>
</evidence>
<evidence type="ECO:0000256" key="4">
    <source>
        <dbReference type="PIRSR" id="PIRSR015582-1"/>
    </source>
</evidence>
<dbReference type="PANTHER" id="PTHR32308">
    <property type="entry name" value="LYASE BETA SUBUNIT, PUTATIVE (AFU_ORTHOLOGUE AFUA_4G13030)-RELATED"/>
    <property type="match status" value="1"/>
</dbReference>
<dbReference type="SUPFAM" id="SSF51621">
    <property type="entry name" value="Phosphoenolpyruvate/pyruvate domain"/>
    <property type="match status" value="1"/>
</dbReference>
<dbReference type="InterPro" id="IPR040442">
    <property type="entry name" value="Pyrv_kinase-like_dom_sf"/>
</dbReference>
<evidence type="ECO:0000256" key="1">
    <source>
        <dbReference type="ARBA" id="ARBA00001946"/>
    </source>
</evidence>
<dbReference type="InterPro" id="IPR011206">
    <property type="entry name" value="Citrate_lyase_beta/mcl1/mcl2"/>
</dbReference>
<keyword evidence="8" id="KW-1185">Reference proteome</keyword>
<comment type="cofactor">
    <cofactor evidence="1">
        <name>Mg(2+)</name>
        <dbReference type="ChEBI" id="CHEBI:18420"/>
    </cofactor>
</comment>
<dbReference type="RefSeq" id="WP_150407508.1">
    <property type="nucleotide sequence ID" value="NZ_VXLC01000032.1"/>
</dbReference>
<dbReference type="EMBL" id="VXLC01000032">
    <property type="protein sequence ID" value="KAA8880631.1"/>
    <property type="molecule type" value="Genomic_DNA"/>
</dbReference>
<dbReference type="PANTHER" id="PTHR32308:SF10">
    <property type="entry name" value="CITRATE LYASE SUBUNIT BETA"/>
    <property type="match status" value="1"/>
</dbReference>
<comment type="caution">
    <text evidence="7">The sequence shown here is derived from an EMBL/GenBank/DDBJ whole genome shotgun (WGS) entry which is preliminary data.</text>
</comment>
<dbReference type="InterPro" id="IPR015813">
    <property type="entry name" value="Pyrv/PenolPyrv_kinase-like_dom"/>
</dbReference>
<dbReference type="GO" id="GO:0016829">
    <property type="term" value="F:lyase activity"/>
    <property type="evidence" value="ECO:0007669"/>
    <property type="project" value="UniProtKB-KW"/>
</dbReference>
<name>A0A5N0DYL0_9NOCA</name>
<evidence type="ECO:0000313" key="7">
    <source>
        <dbReference type="EMBL" id="KAA8880631.1"/>
    </source>
</evidence>
<feature type="domain" description="HpcH/HpaI aldolase/citrate lyase" evidence="6">
    <location>
        <begin position="5"/>
        <end position="208"/>
    </location>
</feature>
<accession>A0A5N0DYL0</accession>
<evidence type="ECO:0000256" key="5">
    <source>
        <dbReference type="PIRSR" id="PIRSR015582-2"/>
    </source>
</evidence>